<feature type="domain" description="CMP/dCMP-type deaminase" evidence="5">
    <location>
        <begin position="1"/>
        <end position="79"/>
    </location>
</feature>
<evidence type="ECO:0000256" key="4">
    <source>
        <dbReference type="ARBA" id="ARBA00022833"/>
    </source>
</evidence>
<proteinExistence type="inferred from homology"/>
<dbReference type="EMBL" id="UINC01004610">
    <property type="protein sequence ID" value="SVA15610.1"/>
    <property type="molecule type" value="Genomic_DNA"/>
</dbReference>
<evidence type="ECO:0000256" key="1">
    <source>
        <dbReference type="ARBA" id="ARBA00006576"/>
    </source>
</evidence>
<gene>
    <name evidence="6" type="ORF">METZ01_LOCUS68464</name>
</gene>
<evidence type="ECO:0000313" key="6">
    <source>
        <dbReference type="EMBL" id="SVA15610.1"/>
    </source>
</evidence>
<dbReference type="Pfam" id="PF00383">
    <property type="entry name" value="dCMP_cyt_deam_1"/>
    <property type="match status" value="1"/>
</dbReference>
<keyword evidence="4" id="KW-0862">Zinc</keyword>
<name>A0A381THS7_9ZZZZ</name>
<dbReference type="InterPro" id="IPR002125">
    <property type="entry name" value="CMP_dCMP_dom"/>
</dbReference>
<dbReference type="GO" id="GO:0004132">
    <property type="term" value="F:dCMP deaminase activity"/>
    <property type="evidence" value="ECO:0007669"/>
    <property type="project" value="TreeGrafter"/>
</dbReference>
<evidence type="ECO:0000256" key="3">
    <source>
        <dbReference type="ARBA" id="ARBA00022801"/>
    </source>
</evidence>
<dbReference type="InterPro" id="IPR015517">
    <property type="entry name" value="dCMP_deaminase-rel"/>
</dbReference>
<dbReference type="PROSITE" id="PS00903">
    <property type="entry name" value="CYT_DCMP_DEAMINASES_1"/>
    <property type="match status" value="1"/>
</dbReference>
<dbReference type="InterPro" id="IPR016193">
    <property type="entry name" value="Cytidine_deaminase-like"/>
</dbReference>
<evidence type="ECO:0000259" key="5">
    <source>
        <dbReference type="PROSITE" id="PS51747"/>
    </source>
</evidence>
<comment type="similarity">
    <text evidence="1">Belongs to the cytidine and deoxycytidylate deaminase family.</text>
</comment>
<protein>
    <recommendedName>
        <fullName evidence="5">CMP/dCMP-type deaminase domain-containing protein</fullName>
    </recommendedName>
</protein>
<keyword evidence="2" id="KW-0479">Metal-binding</keyword>
<reference evidence="6" key="1">
    <citation type="submission" date="2018-05" db="EMBL/GenBank/DDBJ databases">
        <authorList>
            <person name="Lanie J.A."/>
            <person name="Ng W.-L."/>
            <person name="Kazmierczak K.M."/>
            <person name="Andrzejewski T.M."/>
            <person name="Davidsen T.M."/>
            <person name="Wayne K.J."/>
            <person name="Tettelin H."/>
            <person name="Glass J.I."/>
            <person name="Rusch D."/>
            <person name="Podicherti R."/>
            <person name="Tsui H.-C.T."/>
            <person name="Winkler M.E."/>
        </authorList>
    </citation>
    <scope>NUCLEOTIDE SEQUENCE</scope>
</reference>
<dbReference type="PANTHER" id="PTHR11086:SF18">
    <property type="entry name" value="DEOXYCYTIDYLATE DEAMINASE"/>
    <property type="match status" value="1"/>
</dbReference>
<dbReference type="InterPro" id="IPR016192">
    <property type="entry name" value="APOBEC/CMP_deaminase_Zn-bd"/>
</dbReference>
<dbReference type="PROSITE" id="PS51747">
    <property type="entry name" value="CYT_DCMP_DEAMINASES_2"/>
    <property type="match status" value="1"/>
</dbReference>
<dbReference type="GO" id="GO:0005737">
    <property type="term" value="C:cytoplasm"/>
    <property type="evidence" value="ECO:0007669"/>
    <property type="project" value="TreeGrafter"/>
</dbReference>
<dbReference type="AlphaFoldDB" id="A0A381THS7"/>
<dbReference type="PANTHER" id="PTHR11086">
    <property type="entry name" value="DEOXYCYTIDYLATE DEAMINASE-RELATED"/>
    <property type="match status" value="1"/>
</dbReference>
<accession>A0A381THS7</accession>
<dbReference type="Gene3D" id="3.40.140.10">
    <property type="entry name" value="Cytidine Deaminase, domain 2"/>
    <property type="match status" value="1"/>
</dbReference>
<dbReference type="SUPFAM" id="SSF53927">
    <property type="entry name" value="Cytidine deaminase-like"/>
    <property type="match status" value="1"/>
</dbReference>
<organism evidence="6">
    <name type="scientific">marine metagenome</name>
    <dbReference type="NCBI Taxonomy" id="408172"/>
    <lineage>
        <taxon>unclassified sequences</taxon>
        <taxon>metagenomes</taxon>
        <taxon>ecological metagenomes</taxon>
    </lineage>
</organism>
<sequence>MPSGASNVCEEDGKTKPAVIHAEANAITKLAKSTESGQDSYMFCTYAPCVNCAKLIMQSGIIKYYYEFDYKNDDGISLLNTYGKVEVHKYMKMNLSDWIEDDLLPYAN</sequence>
<evidence type="ECO:0000256" key="2">
    <source>
        <dbReference type="ARBA" id="ARBA00022723"/>
    </source>
</evidence>
<dbReference type="GO" id="GO:0008270">
    <property type="term" value="F:zinc ion binding"/>
    <property type="evidence" value="ECO:0007669"/>
    <property type="project" value="InterPro"/>
</dbReference>
<keyword evidence="3" id="KW-0378">Hydrolase</keyword>